<dbReference type="SUPFAM" id="SSF51569">
    <property type="entry name" value="Aldolase"/>
    <property type="match status" value="1"/>
</dbReference>
<keyword evidence="3" id="KW-1185">Reference proteome</keyword>
<organism evidence="2 3">
    <name type="scientific">Sphaerobolus stellatus (strain SS14)</name>
    <dbReference type="NCBI Taxonomy" id="990650"/>
    <lineage>
        <taxon>Eukaryota</taxon>
        <taxon>Fungi</taxon>
        <taxon>Dikarya</taxon>
        <taxon>Basidiomycota</taxon>
        <taxon>Agaricomycotina</taxon>
        <taxon>Agaricomycetes</taxon>
        <taxon>Phallomycetidae</taxon>
        <taxon>Geastrales</taxon>
        <taxon>Sphaerobolaceae</taxon>
        <taxon>Sphaerobolus</taxon>
    </lineage>
</organism>
<keyword evidence="1" id="KW-0704">Schiff base</keyword>
<dbReference type="OrthoDB" id="2015515at2759"/>
<evidence type="ECO:0000313" key="3">
    <source>
        <dbReference type="Proteomes" id="UP000054279"/>
    </source>
</evidence>
<reference evidence="2 3" key="1">
    <citation type="submission" date="2014-06" db="EMBL/GenBank/DDBJ databases">
        <title>Evolutionary Origins and Diversification of the Mycorrhizal Mutualists.</title>
        <authorList>
            <consortium name="DOE Joint Genome Institute"/>
            <consortium name="Mycorrhizal Genomics Consortium"/>
            <person name="Kohler A."/>
            <person name="Kuo A."/>
            <person name="Nagy L.G."/>
            <person name="Floudas D."/>
            <person name="Copeland A."/>
            <person name="Barry K.W."/>
            <person name="Cichocki N."/>
            <person name="Veneault-Fourrey C."/>
            <person name="LaButti K."/>
            <person name="Lindquist E.A."/>
            <person name="Lipzen A."/>
            <person name="Lundell T."/>
            <person name="Morin E."/>
            <person name="Murat C."/>
            <person name="Riley R."/>
            <person name="Ohm R."/>
            <person name="Sun H."/>
            <person name="Tunlid A."/>
            <person name="Henrissat B."/>
            <person name="Grigoriev I.V."/>
            <person name="Hibbett D.S."/>
            <person name="Martin F."/>
        </authorList>
    </citation>
    <scope>NUCLEOTIDE SEQUENCE [LARGE SCALE GENOMIC DNA]</scope>
    <source>
        <strain evidence="2 3">SS14</strain>
    </source>
</reference>
<dbReference type="HOGENOM" id="CLU_915768_0_0_1"/>
<evidence type="ECO:0000313" key="2">
    <source>
        <dbReference type="EMBL" id="KIJ43822.1"/>
    </source>
</evidence>
<dbReference type="EMBL" id="KN837120">
    <property type="protein sequence ID" value="KIJ43822.1"/>
    <property type="molecule type" value="Genomic_DNA"/>
</dbReference>
<dbReference type="Pfam" id="PF00923">
    <property type="entry name" value="TAL_FSA"/>
    <property type="match status" value="1"/>
</dbReference>
<sequence>MLVEAACYQLQRFPRLHFMTIHPALSRDSKAIIAKVMVLKDMLEERDINVSEIVFDIPATVAGLHAAEKLTRSFKVNFTAVQELEHAILCAKLNPYSITFDLERMIDGEPPGQVEESTDLLSTIRRCPGLRKLHTIKAYFERHQLSVKLLVTGVRDIDQVKQVPCFSGLILAGDMIREVSETKETALETLSSEAKDALLSGTLPYPAALAQIQDRLSASHDLTANDILPAVLPHRQYSRALHQMKDHVEYNEVSMEEFEAQVQTQICILQELASVPLQFHTRPVRDLRHIIEDKSERWPTKHDL</sequence>
<protein>
    <recommendedName>
        <fullName evidence="4">Transaldolase</fullName>
    </recommendedName>
</protein>
<evidence type="ECO:0000256" key="1">
    <source>
        <dbReference type="ARBA" id="ARBA00023270"/>
    </source>
</evidence>
<name>A0A0C9VP33_SPHS4</name>
<dbReference type="AlphaFoldDB" id="A0A0C9VP33"/>
<dbReference type="GO" id="GO:0005975">
    <property type="term" value="P:carbohydrate metabolic process"/>
    <property type="evidence" value="ECO:0007669"/>
    <property type="project" value="InterPro"/>
</dbReference>
<proteinExistence type="predicted"/>
<gene>
    <name evidence="2" type="ORF">M422DRAFT_47665</name>
</gene>
<dbReference type="Proteomes" id="UP000054279">
    <property type="component" value="Unassembled WGS sequence"/>
</dbReference>
<evidence type="ECO:0008006" key="4">
    <source>
        <dbReference type="Google" id="ProtNLM"/>
    </source>
</evidence>
<dbReference type="InterPro" id="IPR001585">
    <property type="entry name" value="TAL/FSA"/>
</dbReference>
<dbReference type="InterPro" id="IPR013785">
    <property type="entry name" value="Aldolase_TIM"/>
</dbReference>
<dbReference type="Gene3D" id="3.20.20.70">
    <property type="entry name" value="Aldolase class I"/>
    <property type="match status" value="1"/>
</dbReference>
<accession>A0A0C9VP33</accession>